<dbReference type="EMBL" id="UINC01000928">
    <property type="protein sequence ID" value="SUZ64176.1"/>
    <property type="molecule type" value="Genomic_DNA"/>
</dbReference>
<dbReference type="CDD" id="cd17321">
    <property type="entry name" value="MFS_MMR_MDR_like"/>
    <property type="match status" value="1"/>
</dbReference>
<dbReference type="AlphaFoldDB" id="A0A381PB28"/>
<evidence type="ECO:0000256" key="5">
    <source>
        <dbReference type="ARBA" id="ARBA00022989"/>
    </source>
</evidence>
<feature type="transmembrane region" description="Helical" evidence="7">
    <location>
        <begin position="332"/>
        <end position="351"/>
    </location>
</feature>
<protein>
    <recommendedName>
        <fullName evidence="8">Major facilitator superfamily (MFS) profile domain-containing protein</fullName>
    </recommendedName>
</protein>
<feature type="transmembrane region" description="Helical" evidence="7">
    <location>
        <begin position="104"/>
        <end position="126"/>
    </location>
</feature>
<feature type="non-terminal residue" evidence="9">
    <location>
        <position position="1"/>
    </location>
</feature>
<evidence type="ECO:0000259" key="8">
    <source>
        <dbReference type="PROSITE" id="PS50850"/>
    </source>
</evidence>
<dbReference type="SUPFAM" id="SSF103473">
    <property type="entry name" value="MFS general substrate transporter"/>
    <property type="match status" value="2"/>
</dbReference>
<organism evidence="9">
    <name type="scientific">marine metagenome</name>
    <dbReference type="NCBI Taxonomy" id="408172"/>
    <lineage>
        <taxon>unclassified sequences</taxon>
        <taxon>metagenomes</taxon>
        <taxon>ecological metagenomes</taxon>
    </lineage>
</organism>
<evidence type="ECO:0000256" key="4">
    <source>
        <dbReference type="ARBA" id="ARBA00022692"/>
    </source>
</evidence>
<feature type="transmembrane region" description="Helical" evidence="7">
    <location>
        <begin position="167"/>
        <end position="187"/>
    </location>
</feature>
<dbReference type="PANTHER" id="PTHR42718">
    <property type="entry name" value="MAJOR FACILITATOR SUPERFAMILY MULTIDRUG TRANSPORTER MFSC"/>
    <property type="match status" value="1"/>
</dbReference>
<dbReference type="InterPro" id="IPR036259">
    <property type="entry name" value="MFS_trans_sf"/>
</dbReference>
<evidence type="ECO:0000256" key="3">
    <source>
        <dbReference type="ARBA" id="ARBA00022475"/>
    </source>
</evidence>
<sequence length="489" mass="51615">VDPNAQAKANRTLLVTSLVGFMVAMEITIISVARDELAQAFPSASAATLSWVITGYNLGVASLLLPAGWLADRYGRKRVFLVGLVGFAVGSLLSGFAPSASFLIGARILQSVGGACQYPAGLALLLSAFPRDRQQAAIGIWGAVAGLAAALAPSLGALLIQGFGWRAVFLVNVPVAVWAFVAGRRWIEESVGEGVSPRVDLLSVPLASVGVGVLLLAVVQGRDWGWMSPATLISCLIGVVFFLAFVVRSRIHPEPLFDLKLFRLRSYTVANIGSVFFLVAFFSWLIVLPEYLQRVWGWSVLKSGFAIAPGPLLSSALSVTNGRLAGRIGHRPILMVGGIFGVFACLLHLAFTGTTPNFLGGLLFANLVMGAAAGCSFSMLVGASMRDVQPARFGMAGAGRTTVFQLAVAVGVAVAIGVVGRPDGPTEALSNMRIVWWIALVMYACQVALFAVAYPSEPSNPPMREQPATTSHRSPTVFLVSPLVFGTRE</sequence>
<feature type="domain" description="Major facilitator superfamily (MFS) profile" evidence="8">
    <location>
        <begin position="12"/>
        <end position="457"/>
    </location>
</feature>
<keyword evidence="5 7" id="KW-1133">Transmembrane helix</keyword>
<reference evidence="9" key="1">
    <citation type="submission" date="2018-05" db="EMBL/GenBank/DDBJ databases">
        <authorList>
            <person name="Lanie J.A."/>
            <person name="Ng W.-L."/>
            <person name="Kazmierczak K.M."/>
            <person name="Andrzejewski T.M."/>
            <person name="Davidsen T.M."/>
            <person name="Wayne K.J."/>
            <person name="Tettelin H."/>
            <person name="Glass J.I."/>
            <person name="Rusch D."/>
            <person name="Podicherti R."/>
            <person name="Tsui H.-C.T."/>
            <person name="Winkler M.E."/>
        </authorList>
    </citation>
    <scope>NUCLEOTIDE SEQUENCE</scope>
</reference>
<dbReference type="InterPro" id="IPR011701">
    <property type="entry name" value="MFS"/>
</dbReference>
<comment type="subcellular location">
    <subcellularLocation>
        <location evidence="1">Cell membrane</location>
        <topology evidence="1">Multi-pass membrane protein</topology>
    </subcellularLocation>
</comment>
<dbReference type="InterPro" id="IPR004638">
    <property type="entry name" value="EmrB-like"/>
</dbReference>
<feature type="transmembrane region" description="Helical" evidence="7">
    <location>
        <begin position="12"/>
        <end position="33"/>
    </location>
</feature>
<evidence type="ECO:0000256" key="1">
    <source>
        <dbReference type="ARBA" id="ARBA00004651"/>
    </source>
</evidence>
<proteinExistence type="predicted"/>
<keyword evidence="4 7" id="KW-0812">Transmembrane</keyword>
<dbReference type="PANTHER" id="PTHR42718:SF48">
    <property type="entry name" value="CONSERVED TWO-DOMAIN MEMBRANE PROTEIN-RELATED"/>
    <property type="match status" value="1"/>
</dbReference>
<evidence type="ECO:0000313" key="9">
    <source>
        <dbReference type="EMBL" id="SUZ64176.1"/>
    </source>
</evidence>
<evidence type="ECO:0000256" key="2">
    <source>
        <dbReference type="ARBA" id="ARBA00022448"/>
    </source>
</evidence>
<gene>
    <name evidence="9" type="ORF">METZ01_LOCUS17030</name>
</gene>
<feature type="transmembrane region" description="Helical" evidence="7">
    <location>
        <begin position="226"/>
        <end position="247"/>
    </location>
</feature>
<dbReference type="Gene3D" id="1.20.1720.10">
    <property type="entry name" value="Multidrug resistance protein D"/>
    <property type="match status" value="1"/>
</dbReference>
<accession>A0A381PB28</accession>
<evidence type="ECO:0000256" key="7">
    <source>
        <dbReference type="SAM" id="Phobius"/>
    </source>
</evidence>
<feature type="transmembrane region" description="Helical" evidence="7">
    <location>
        <begin position="363"/>
        <end position="383"/>
    </location>
</feature>
<dbReference type="InterPro" id="IPR005829">
    <property type="entry name" value="Sugar_transporter_CS"/>
</dbReference>
<keyword evidence="6 7" id="KW-0472">Membrane</keyword>
<feature type="transmembrane region" description="Helical" evidence="7">
    <location>
        <begin position="268"/>
        <end position="288"/>
    </location>
</feature>
<feature type="transmembrane region" description="Helical" evidence="7">
    <location>
        <begin position="403"/>
        <end position="422"/>
    </location>
</feature>
<keyword evidence="2" id="KW-0813">Transport</keyword>
<dbReference type="Gene3D" id="1.20.1250.20">
    <property type="entry name" value="MFS general substrate transporter like domains"/>
    <property type="match status" value="1"/>
</dbReference>
<dbReference type="GO" id="GO:0005886">
    <property type="term" value="C:plasma membrane"/>
    <property type="evidence" value="ECO:0007669"/>
    <property type="project" value="UniProtKB-SubCell"/>
</dbReference>
<dbReference type="Pfam" id="PF07690">
    <property type="entry name" value="MFS_1"/>
    <property type="match status" value="1"/>
</dbReference>
<dbReference type="PROSITE" id="PS50850">
    <property type="entry name" value="MFS"/>
    <property type="match status" value="1"/>
</dbReference>
<dbReference type="PROSITE" id="PS00216">
    <property type="entry name" value="SUGAR_TRANSPORT_1"/>
    <property type="match status" value="1"/>
</dbReference>
<feature type="transmembrane region" description="Helical" evidence="7">
    <location>
        <begin position="199"/>
        <end position="220"/>
    </location>
</feature>
<dbReference type="GO" id="GO:0022857">
    <property type="term" value="F:transmembrane transporter activity"/>
    <property type="evidence" value="ECO:0007669"/>
    <property type="project" value="InterPro"/>
</dbReference>
<feature type="transmembrane region" description="Helical" evidence="7">
    <location>
        <begin position="138"/>
        <end position="161"/>
    </location>
</feature>
<feature type="transmembrane region" description="Helical" evidence="7">
    <location>
        <begin position="300"/>
        <end position="320"/>
    </location>
</feature>
<dbReference type="NCBIfam" id="TIGR00711">
    <property type="entry name" value="efflux_EmrB"/>
    <property type="match status" value="1"/>
</dbReference>
<feature type="transmembrane region" description="Helical" evidence="7">
    <location>
        <begin position="434"/>
        <end position="454"/>
    </location>
</feature>
<feature type="transmembrane region" description="Helical" evidence="7">
    <location>
        <begin position="79"/>
        <end position="98"/>
    </location>
</feature>
<name>A0A381PB28_9ZZZZ</name>
<feature type="transmembrane region" description="Helical" evidence="7">
    <location>
        <begin position="45"/>
        <end position="67"/>
    </location>
</feature>
<evidence type="ECO:0000256" key="6">
    <source>
        <dbReference type="ARBA" id="ARBA00023136"/>
    </source>
</evidence>
<dbReference type="InterPro" id="IPR020846">
    <property type="entry name" value="MFS_dom"/>
</dbReference>
<keyword evidence="3" id="KW-1003">Cell membrane</keyword>